<evidence type="ECO:0000256" key="15">
    <source>
        <dbReference type="PIRNR" id="PIRNR038084"/>
    </source>
</evidence>
<evidence type="ECO:0000256" key="16">
    <source>
        <dbReference type="PIRSR" id="PIRSR038084-1"/>
    </source>
</evidence>
<dbReference type="Gene3D" id="1.10.10.390">
    <property type="match status" value="1"/>
</dbReference>
<feature type="binding site" evidence="17">
    <location>
        <begin position="256"/>
        <end position="262"/>
    </location>
    <ligand>
        <name>acetyl-CoA</name>
        <dbReference type="ChEBI" id="CHEBI:57288"/>
    </ligand>
</feature>
<dbReference type="Pfam" id="PF21184">
    <property type="entry name" value="HAT1_C_fung"/>
    <property type="match status" value="1"/>
</dbReference>
<dbReference type="Gene3D" id="3.90.360.10">
    <property type="entry name" value="Histone acetyl transferase 1 (HAT1), N-terminal domain"/>
    <property type="match status" value="1"/>
</dbReference>
<dbReference type="AlphaFoldDB" id="A0AAE0JBB4"/>
<dbReference type="Pfam" id="PF10394">
    <property type="entry name" value="Hat1_N"/>
    <property type="match status" value="1"/>
</dbReference>
<organism evidence="21 22">
    <name type="scientific">Neurospora tetraspora</name>
    <dbReference type="NCBI Taxonomy" id="94610"/>
    <lineage>
        <taxon>Eukaryota</taxon>
        <taxon>Fungi</taxon>
        <taxon>Dikarya</taxon>
        <taxon>Ascomycota</taxon>
        <taxon>Pezizomycotina</taxon>
        <taxon>Sordariomycetes</taxon>
        <taxon>Sordariomycetidae</taxon>
        <taxon>Sordariales</taxon>
        <taxon>Sordariaceae</taxon>
        <taxon>Neurospora</taxon>
    </lineage>
</organism>
<reference evidence="21" key="1">
    <citation type="journal article" date="2023" name="Mol. Phylogenet. Evol.">
        <title>Genome-scale phylogeny and comparative genomics of the fungal order Sordariales.</title>
        <authorList>
            <person name="Hensen N."/>
            <person name="Bonometti L."/>
            <person name="Westerberg I."/>
            <person name="Brannstrom I.O."/>
            <person name="Guillou S."/>
            <person name="Cros-Aarteil S."/>
            <person name="Calhoun S."/>
            <person name="Haridas S."/>
            <person name="Kuo A."/>
            <person name="Mondo S."/>
            <person name="Pangilinan J."/>
            <person name="Riley R."/>
            <person name="LaButti K."/>
            <person name="Andreopoulos B."/>
            <person name="Lipzen A."/>
            <person name="Chen C."/>
            <person name="Yan M."/>
            <person name="Daum C."/>
            <person name="Ng V."/>
            <person name="Clum A."/>
            <person name="Steindorff A."/>
            <person name="Ohm R.A."/>
            <person name="Martin F."/>
            <person name="Silar P."/>
            <person name="Natvig D.O."/>
            <person name="Lalanne C."/>
            <person name="Gautier V."/>
            <person name="Ament-Velasquez S.L."/>
            <person name="Kruys A."/>
            <person name="Hutchinson M.I."/>
            <person name="Powell A.J."/>
            <person name="Barry K."/>
            <person name="Miller A.N."/>
            <person name="Grigoriev I.V."/>
            <person name="Debuchy R."/>
            <person name="Gladieux P."/>
            <person name="Hiltunen Thoren M."/>
            <person name="Johannesson H."/>
        </authorList>
    </citation>
    <scope>NUCLEOTIDE SEQUENCE</scope>
    <source>
        <strain evidence="21">CBS 560.94</strain>
    </source>
</reference>
<keyword evidence="12 15" id="KW-0012">Acyltransferase</keyword>
<dbReference type="FunFam" id="3.40.630.30:FF:000125">
    <property type="entry name" value="Histone acetyltransferase type B catalytic subunit"/>
    <property type="match status" value="1"/>
</dbReference>
<evidence type="ECO:0000256" key="13">
    <source>
        <dbReference type="ARBA" id="ARBA00048017"/>
    </source>
</evidence>
<dbReference type="RefSeq" id="XP_062679132.1">
    <property type="nucleotide sequence ID" value="XM_062822476.1"/>
</dbReference>
<comment type="function">
    <text evidence="14">Catalytic component of the histone acetylase B (HAT-B) complex. Acetylates 'Lys-12' of histone H4 which is required for telomeric silencing. Has intrinsic substrate specificity that modifies lysine in recognition sequence GXGKXG. Involved in DNA double-strand break repair.</text>
</comment>
<evidence type="ECO:0000313" key="21">
    <source>
        <dbReference type="EMBL" id="KAK3340190.1"/>
    </source>
</evidence>
<evidence type="ECO:0000313" key="22">
    <source>
        <dbReference type="Proteomes" id="UP001278500"/>
    </source>
</evidence>
<protein>
    <recommendedName>
        <fullName evidence="5 15">Histone acetyltransferase type B catalytic subunit</fullName>
        <ecNumber evidence="4 15">2.3.1.48</ecNumber>
    </recommendedName>
</protein>
<reference evidence="21" key="2">
    <citation type="submission" date="2023-06" db="EMBL/GenBank/DDBJ databases">
        <authorList>
            <consortium name="Lawrence Berkeley National Laboratory"/>
            <person name="Haridas S."/>
            <person name="Hensen N."/>
            <person name="Bonometti L."/>
            <person name="Westerberg I."/>
            <person name="Brannstrom I.O."/>
            <person name="Guillou S."/>
            <person name="Cros-Aarteil S."/>
            <person name="Calhoun S."/>
            <person name="Kuo A."/>
            <person name="Mondo S."/>
            <person name="Pangilinan J."/>
            <person name="Riley R."/>
            <person name="Labutti K."/>
            <person name="Andreopoulos B."/>
            <person name="Lipzen A."/>
            <person name="Chen C."/>
            <person name="Yanf M."/>
            <person name="Daum C."/>
            <person name="Ng V."/>
            <person name="Clum A."/>
            <person name="Steindorff A."/>
            <person name="Ohm R."/>
            <person name="Martin F."/>
            <person name="Silar P."/>
            <person name="Natvig D."/>
            <person name="Lalanne C."/>
            <person name="Gautier V."/>
            <person name="Ament-Velasquez S.L."/>
            <person name="Kruys A."/>
            <person name="Hutchinson M.I."/>
            <person name="Powell A.J."/>
            <person name="Barry K."/>
            <person name="Miller A.N."/>
            <person name="Grigoriev I.V."/>
            <person name="Debuchy R."/>
            <person name="Gladieux P."/>
            <person name="Thoren M.H."/>
            <person name="Johannesson H."/>
        </authorList>
    </citation>
    <scope>NUCLEOTIDE SEQUENCE</scope>
    <source>
        <strain evidence="21">CBS 560.94</strain>
    </source>
</reference>
<evidence type="ECO:0000256" key="17">
    <source>
        <dbReference type="PIRSR" id="PIRSR038084-2"/>
    </source>
</evidence>
<dbReference type="GO" id="GO:0004402">
    <property type="term" value="F:histone acetyltransferase activity"/>
    <property type="evidence" value="ECO:0007669"/>
    <property type="project" value="UniProtKB-UniRule"/>
</dbReference>
<feature type="region of interest" description="Interaction with histone H4 N-terminus" evidence="17">
    <location>
        <begin position="207"/>
        <end position="209"/>
    </location>
</feature>
<dbReference type="InterPro" id="IPR017380">
    <property type="entry name" value="Hist_AcTrfase_B-typ_cat-su"/>
</dbReference>
<evidence type="ECO:0000256" key="8">
    <source>
        <dbReference type="ARBA" id="ARBA00022763"/>
    </source>
</evidence>
<keyword evidence="10" id="KW-0234">DNA repair</keyword>
<dbReference type="InterPro" id="IPR016181">
    <property type="entry name" value="Acyl_CoA_acyltransferase"/>
</dbReference>
<dbReference type="GeneID" id="87859630"/>
<feature type="region of interest" description="Disordered" evidence="19">
    <location>
        <begin position="462"/>
        <end position="513"/>
    </location>
</feature>
<feature type="region of interest" description="Interaction with histone H4 N-terminus" evidence="17">
    <location>
        <begin position="44"/>
        <end position="46"/>
    </location>
</feature>
<evidence type="ECO:0000256" key="18">
    <source>
        <dbReference type="PIRSR" id="PIRSR038084-3"/>
    </source>
</evidence>
<comment type="function">
    <text evidence="15">Catalytic component of the histone acetylase B (HAT-B) complex. Has intrinsic substrate specificity that modifies lysine in recognition sequence GXGKXG. Involved in DNA double-strand break repair.</text>
</comment>
<dbReference type="Proteomes" id="UP001278500">
    <property type="component" value="Unassembled WGS sequence"/>
</dbReference>
<dbReference type="GO" id="GO:0005737">
    <property type="term" value="C:cytoplasm"/>
    <property type="evidence" value="ECO:0007669"/>
    <property type="project" value="UniProtKB-SubCell"/>
</dbReference>
<evidence type="ECO:0000256" key="3">
    <source>
        <dbReference type="ARBA" id="ARBA00010543"/>
    </source>
</evidence>
<dbReference type="SUPFAM" id="SSF55729">
    <property type="entry name" value="Acyl-CoA N-acyltransferases (Nat)"/>
    <property type="match status" value="1"/>
</dbReference>
<evidence type="ECO:0000256" key="7">
    <source>
        <dbReference type="ARBA" id="ARBA00022679"/>
    </source>
</evidence>
<evidence type="ECO:0000256" key="14">
    <source>
        <dbReference type="ARBA" id="ARBA00053467"/>
    </source>
</evidence>
<evidence type="ECO:0000256" key="5">
    <source>
        <dbReference type="ARBA" id="ARBA00021268"/>
    </source>
</evidence>
<comment type="caution">
    <text evidence="21">The sequence shown here is derived from an EMBL/GenBank/DDBJ whole genome shotgun (WGS) entry which is preliminary data.</text>
</comment>
<dbReference type="EMBL" id="JAUEPP010000006">
    <property type="protein sequence ID" value="KAK3340190.1"/>
    <property type="molecule type" value="Genomic_DNA"/>
</dbReference>
<dbReference type="InterPro" id="IPR037113">
    <property type="entry name" value="Hat1_N_sf"/>
</dbReference>
<keyword evidence="11 15" id="KW-0539">Nucleus</keyword>
<name>A0AAE0JBB4_9PEZI</name>
<evidence type="ECO:0000256" key="19">
    <source>
        <dbReference type="SAM" id="MobiDB-lite"/>
    </source>
</evidence>
<feature type="binding site" evidence="17">
    <location>
        <position position="287"/>
    </location>
    <ligand>
        <name>acetyl-CoA</name>
        <dbReference type="ChEBI" id="CHEBI:57288"/>
    </ligand>
</feature>
<keyword evidence="8" id="KW-0227">DNA damage</keyword>
<dbReference type="GO" id="GO:0031509">
    <property type="term" value="P:subtelomeric heterochromatin formation"/>
    <property type="evidence" value="ECO:0007669"/>
    <property type="project" value="InterPro"/>
</dbReference>
<keyword evidence="6 15" id="KW-0963">Cytoplasm</keyword>
<evidence type="ECO:0000256" key="2">
    <source>
        <dbReference type="ARBA" id="ARBA00004496"/>
    </source>
</evidence>
<dbReference type="Gene3D" id="3.40.630.30">
    <property type="match status" value="1"/>
</dbReference>
<feature type="compositionally biased region" description="Basic and acidic residues" evidence="19">
    <location>
        <begin position="390"/>
        <end position="402"/>
    </location>
</feature>
<feature type="region of interest" description="Disordered" evidence="19">
    <location>
        <begin position="364"/>
        <end position="402"/>
    </location>
</feature>
<accession>A0AAE0JBB4</accession>
<dbReference type="FunFam" id="1.10.10.390:FF:000004">
    <property type="entry name" value="Histone acetyltransferase type B catalytic subunit"/>
    <property type="match status" value="1"/>
</dbReference>
<evidence type="ECO:0000256" key="6">
    <source>
        <dbReference type="ARBA" id="ARBA00022490"/>
    </source>
</evidence>
<dbReference type="EC" id="2.3.1.48" evidence="4 15"/>
<keyword evidence="9" id="KW-0156">Chromatin regulator</keyword>
<dbReference type="GO" id="GO:0005634">
    <property type="term" value="C:nucleus"/>
    <property type="evidence" value="ECO:0007669"/>
    <property type="project" value="UniProtKB-SubCell"/>
</dbReference>
<dbReference type="PANTHER" id="PTHR12046">
    <property type="entry name" value="HISTONE ACETYLTRANSFERASE TYPE B CATALYTIC SUBUNIT"/>
    <property type="match status" value="1"/>
</dbReference>
<comment type="subcellular location">
    <subcellularLocation>
        <location evidence="2 15">Cytoplasm</location>
    </subcellularLocation>
    <subcellularLocation>
        <location evidence="1 15">Nucleus</location>
    </subcellularLocation>
</comment>
<evidence type="ECO:0000256" key="11">
    <source>
        <dbReference type="ARBA" id="ARBA00023242"/>
    </source>
</evidence>
<feature type="domain" description="Histone acetyl transferase HAT1 N-terminal" evidence="20">
    <location>
        <begin position="7"/>
        <end position="163"/>
    </location>
</feature>
<dbReference type="GO" id="GO:0042393">
    <property type="term" value="F:histone binding"/>
    <property type="evidence" value="ECO:0007669"/>
    <property type="project" value="InterPro"/>
</dbReference>
<sequence>MSGDDDWWTSSNEAVLVSLVTPTDAGVKTLDTFHPEYTNNIFGEKEQIFGYKGLRINLQYNASDMLPNLKVSYKKKYQPTADEEALDINDVLSEFLPEVAFQKQSDFETRLKSIPDNWTPPGTLVTSFSSKDGEYEVYRGKITDPAVRQLLNRIQILVPFFVDGGTPIDLEDPDADRWTIYFLYNKRPLPNQPDKFSYHFAGYSTLYRYYAFQVPTEFESKTPTDTPTFTLDGDFDLDTLPCRTRISQFIIIPPFQQKGLGSRLYSIIYQQYLKHAPTVELTVEDPNEAFDDMRDLADLAFLGKQPEFQALKIDTSIEIPEEGRAPNNIVDQAAWDACRKKFKIVPRQFARVLEMYLMSQLPESVRPGLGAPEDEEDEEESGRSSKSKGKSKEKALPKPTPEDEHTYRLWMMLVKRRLYVHNRDALGQLELKERREELAKVFAGVEFDYARLLIKAEEQSKLAQADGETADEGEQEVPATPSAANGKRKLDDVEQTEGDGAAASSKKARVERE</sequence>
<dbReference type="PIRSF" id="PIRSF038084">
    <property type="entry name" value="HAT-B_cat"/>
    <property type="match status" value="1"/>
</dbReference>
<dbReference type="GO" id="GO:0006281">
    <property type="term" value="P:DNA repair"/>
    <property type="evidence" value="ECO:0007669"/>
    <property type="project" value="UniProtKB-KW"/>
</dbReference>
<gene>
    <name evidence="21" type="ORF">B0H65DRAFT_251758</name>
</gene>
<feature type="active site" description="Proton donor/acceptor" evidence="16">
    <location>
        <position position="284"/>
    </location>
</feature>
<evidence type="ECO:0000256" key="10">
    <source>
        <dbReference type="ARBA" id="ARBA00023204"/>
    </source>
</evidence>
<dbReference type="InterPro" id="IPR013523">
    <property type="entry name" value="Hist_AcTrfase_HAT1_C"/>
</dbReference>
<evidence type="ECO:0000256" key="12">
    <source>
        <dbReference type="ARBA" id="ARBA00023315"/>
    </source>
</evidence>
<feature type="site" description="Interaction with histone H4 N-terminus" evidence="18">
    <location>
        <position position="178"/>
    </location>
</feature>
<comment type="subunit">
    <text evidence="15">Component of the HAT-B complex composed of at least HAT1 and HAT2. The HAT-B complex binds to histone H4 tail.</text>
</comment>
<evidence type="ECO:0000256" key="4">
    <source>
        <dbReference type="ARBA" id="ARBA00013184"/>
    </source>
</evidence>
<dbReference type="InterPro" id="IPR019467">
    <property type="entry name" value="Hat1_N"/>
</dbReference>
<evidence type="ECO:0000259" key="20">
    <source>
        <dbReference type="Pfam" id="PF10394"/>
    </source>
</evidence>
<proteinExistence type="inferred from homology"/>
<keyword evidence="22" id="KW-1185">Reference proteome</keyword>
<evidence type="ECO:0000256" key="9">
    <source>
        <dbReference type="ARBA" id="ARBA00022853"/>
    </source>
</evidence>
<comment type="similarity">
    <text evidence="3 15">Belongs to the HAT1 family.</text>
</comment>
<dbReference type="GO" id="GO:0000781">
    <property type="term" value="C:chromosome, telomeric region"/>
    <property type="evidence" value="ECO:0007669"/>
    <property type="project" value="GOC"/>
</dbReference>
<evidence type="ECO:0000256" key="1">
    <source>
        <dbReference type="ARBA" id="ARBA00004123"/>
    </source>
</evidence>
<keyword evidence="7 15" id="KW-0808">Transferase</keyword>
<comment type="catalytic activity">
    <reaction evidence="13 15">
        <text>L-lysyl-[protein] + acetyl-CoA = N(6)-acetyl-L-lysyl-[protein] + CoA + H(+)</text>
        <dbReference type="Rhea" id="RHEA:45948"/>
        <dbReference type="Rhea" id="RHEA-COMP:9752"/>
        <dbReference type="Rhea" id="RHEA-COMP:10731"/>
        <dbReference type="ChEBI" id="CHEBI:15378"/>
        <dbReference type="ChEBI" id="CHEBI:29969"/>
        <dbReference type="ChEBI" id="CHEBI:57287"/>
        <dbReference type="ChEBI" id="CHEBI:57288"/>
        <dbReference type="ChEBI" id="CHEBI:61930"/>
        <dbReference type="EC" id="2.3.1.48"/>
    </reaction>
</comment>
<feature type="binding site" evidence="17">
    <location>
        <begin position="249"/>
        <end position="251"/>
    </location>
    <ligand>
        <name>acetyl-CoA</name>
        <dbReference type="ChEBI" id="CHEBI:57288"/>
    </ligand>
</feature>